<comment type="caution">
    <text evidence="8">The sequence shown here is derived from an EMBL/GenBank/DDBJ whole genome shotgun (WGS) entry which is preliminary data.</text>
</comment>
<dbReference type="InterPro" id="IPR036163">
    <property type="entry name" value="HMA_dom_sf"/>
</dbReference>
<evidence type="ECO:0000256" key="3">
    <source>
        <dbReference type="ARBA" id="ARBA00022490"/>
    </source>
</evidence>
<dbReference type="NCBIfam" id="TIGR00003">
    <property type="entry name" value="copper ion binding protein"/>
    <property type="match status" value="1"/>
</dbReference>
<dbReference type="NCBIfam" id="NF033795">
    <property type="entry name" value="chaper_CopZ_Bs"/>
    <property type="match status" value="1"/>
</dbReference>
<evidence type="ECO:0000256" key="1">
    <source>
        <dbReference type="ARBA" id="ARBA00004496"/>
    </source>
</evidence>
<dbReference type="SUPFAM" id="SSF55008">
    <property type="entry name" value="HMA, heavy metal-associated domain"/>
    <property type="match status" value="1"/>
</dbReference>
<proteinExistence type="predicted"/>
<dbReference type="PANTHER" id="PTHR46594:SF4">
    <property type="entry name" value="P-TYPE CATION-TRANSPORTING ATPASE"/>
    <property type="match status" value="1"/>
</dbReference>
<dbReference type="InterPro" id="IPR017969">
    <property type="entry name" value="Heavy-metal-associated_CS"/>
</dbReference>
<dbReference type="PROSITE" id="PS50846">
    <property type="entry name" value="HMA_2"/>
    <property type="match status" value="1"/>
</dbReference>
<dbReference type="Proteomes" id="UP000180194">
    <property type="component" value="Unassembled WGS sequence"/>
</dbReference>
<evidence type="ECO:0000259" key="7">
    <source>
        <dbReference type="PROSITE" id="PS50846"/>
    </source>
</evidence>
<evidence type="ECO:0000313" key="9">
    <source>
        <dbReference type="Proteomes" id="UP000180194"/>
    </source>
</evidence>
<feature type="domain" description="HMA" evidence="7">
    <location>
        <begin position="2"/>
        <end position="68"/>
    </location>
</feature>
<evidence type="ECO:0000313" key="8">
    <source>
        <dbReference type="EMBL" id="OHX41337.1"/>
    </source>
</evidence>
<dbReference type="PANTHER" id="PTHR46594">
    <property type="entry name" value="P-TYPE CATION-TRANSPORTING ATPASE"/>
    <property type="match status" value="1"/>
</dbReference>
<comment type="subcellular location">
    <subcellularLocation>
        <location evidence="1">Cytoplasm</location>
    </subcellularLocation>
</comment>
<dbReference type="Pfam" id="PF00403">
    <property type="entry name" value="HMA"/>
    <property type="match status" value="1"/>
</dbReference>
<dbReference type="InterPro" id="IPR006121">
    <property type="entry name" value="HMA_dom"/>
</dbReference>
<dbReference type="CDD" id="cd00371">
    <property type="entry name" value="HMA"/>
    <property type="match status" value="1"/>
</dbReference>
<reference evidence="8 9" key="1">
    <citation type="submission" date="2016-07" db="EMBL/GenBank/DDBJ databases">
        <title>Bacillus oceanisediminis whole genome.</title>
        <authorList>
            <person name="Pal Y."/>
            <person name="Verma A."/>
            <person name="Mual P."/>
            <person name="Srinivasan K."/>
        </authorList>
    </citation>
    <scope>NUCLEOTIDE SEQUENCE [LARGE SCALE GENOMIC DNA]</scope>
    <source>
        <strain evidence="8 9">Bhandara28</strain>
    </source>
</reference>
<dbReference type="RefSeq" id="WP_071159810.1">
    <property type="nucleotide sequence ID" value="NZ_MBRJ01000059.1"/>
</dbReference>
<evidence type="ECO:0000256" key="6">
    <source>
        <dbReference type="ARBA" id="ARBA00023186"/>
    </source>
</evidence>
<dbReference type="EMBL" id="MBRJ01000059">
    <property type="protein sequence ID" value="OHX41337.1"/>
    <property type="molecule type" value="Genomic_DNA"/>
</dbReference>
<gene>
    <name evidence="8" type="ORF">BBV17_28475</name>
</gene>
<keyword evidence="4" id="KW-0479">Metal-binding</keyword>
<keyword evidence="9" id="KW-1185">Reference proteome</keyword>
<keyword evidence="5" id="KW-0186">Copper</keyword>
<evidence type="ECO:0000256" key="2">
    <source>
        <dbReference type="ARBA" id="ARBA00015313"/>
    </source>
</evidence>
<dbReference type="InterPro" id="IPR006122">
    <property type="entry name" value="HMA_Cu_ion-bd"/>
</dbReference>
<evidence type="ECO:0000256" key="4">
    <source>
        <dbReference type="ARBA" id="ARBA00022723"/>
    </source>
</evidence>
<evidence type="ECO:0000256" key="5">
    <source>
        <dbReference type="ARBA" id="ARBA00023008"/>
    </source>
</evidence>
<keyword evidence="6" id="KW-0143">Chaperone</keyword>
<dbReference type="PRINTS" id="PR00942">
    <property type="entry name" value="CUATPASEI"/>
</dbReference>
<dbReference type="InterPro" id="IPR049740">
    <property type="entry name" value="CopZ"/>
</dbReference>
<sequence length="80" mass="8431">MSQIILNVQGMSCGHCVNSIEGNVGKLNGVESVKVNLDEGKVAVTFDPSAVDLKDITDVIEDQGYTVGEKSSQGKSCHCC</sequence>
<name>A0ABX3CKC4_9BACI</name>
<keyword evidence="3" id="KW-0963">Cytoplasm</keyword>
<protein>
    <recommendedName>
        <fullName evidence="2">Copper chaperone CopZ</fullName>
    </recommendedName>
</protein>
<accession>A0ABX3CKC4</accession>
<organism evidence="8 9">
    <name type="scientific">Cytobacillus oceanisediminis</name>
    <dbReference type="NCBI Taxonomy" id="665099"/>
    <lineage>
        <taxon>Bacteria</taxon>
        <taxon>Bacillati</taxon>
        <taxon>Bacillota</taxon>
        <taxon>Bacilli</taxon>
        <taxon>Bacillales</taxon>
        <taxon>Bacillaceae</taxon>
        <taxon>Cytobacillus</taxon>
    </lineage>
</organism>
<dbReference type="Gene3D" id="3.30.70.100">
    <property type="match status" value="1"/>
</dbReference>
<dbReference type="PROSITE" id="PS01047">
    <property type="entry name" value="HMA_1"/>
    <property type="match status" value="1"/>
</dbReference>